<proteinExistence type="predicted"/>
<organism evidence="2">
    <name type="scientific">marine metagenome</name>
    <dbReference type="NCBI Taxonomy" id="408172"/>
    <lineage>
        <taxon>unclassified sequences</taxon>
        <taxon>metagenomes</taxon>
        <taxon>ecological metagenomes</taxon>
    </lineage>
</organism>
<feature type="domain" description="ABC transporter" evidence="1">
    <location>
        <begin position="8"/>
        <end position="201"/>
    </location>
</feature>
<dbReference type="PANTHER" id="PTHR43582:SF5">
    <property type="entry name" value="ABC TRANSPORTER"/>
    <property type="match status" value="1"/>
</dbReference>
<dbReference type="InterPro" id="IPR027417">
    <property type="entry name" value="P-loop_NTPase"/>
</dbReference>
<feature type="non-terminal residue" evidence="2">
    <location>
        <position position="1"/>
    </location>
</feature>
<protein>
    <recommendedName>
        <fullName evidence="1">ABC transporter domain-containing protein</fullName>
    </recommendedName>
</protein>
<accession>A0A383CEV1</accession>
<feature type="non-terminal residue" evidence="2">
    <location>
        <position position="201"/>
    </location>
</feature>
<sequence>VPSEQDALTVTGLSYSYGTRKALRDVTFSVKAGTLFALLGPNGGGKTTLFHIASTLSSTGPGHVKVFGHDVTTEEATVRKLIGVVFQSPSLDGQLTVSENLRCHGLLYGLHGGQLESRIGASLAFVGLAERSSDLVRTLSGGLQRRIELAKAWLPDPRILILDEPSTGLDPGARREIWNHLDRLRREHGTSIVLTTHLMDE</sequence>
<gene>
    <name evidence="2" type="ORF">METZ01_LOCUS483433</name>
</gene>
<dbReference type="PROSITE" id="PS50893">
    <property type="entry name" value="ABC_TRANSPORTER_2"/>
    <property type="match status" value="1"/>
</dbReference>
<dbReference type="InterPro" id="IPR003439">
    <property type="entry name" value="ABC_transporter-like_ATP-bd"/>
</dbReference>
<dbReference type="EMBL" id="UINC01208169">
    <property type="protein sequence ID" value="SVE30579.1"/>
    <property type="molecule type" value="Genomic_DNA"/>
</dbReference>
<dbReference type="PANTHER" id="PTHR43582">
    <property type="entry name" value="LINEARMYCIN RESISTANCE ATP-BINDING PROTEIN LNRL"/>
    <property type="match status" value="1"/>
</dbReference>
<reference evidence="2" key="1">
    <citation type="submission" date="2018-05" db="EMBL/GenBank/DDBJ databases">
        <authorList>
            <person name="Lanie J.A."/>
            <person name="Ng W.-L."/>
            <person name="Kazmierczak K.M."/>
            <person name="Andrzejewski T.M."/>
            <person name="Davidsen T.M."/>
            <person name="Wayne K.J."/>
            <person name="Tettelin H."/>
            <person name="Glass J.I."/>
            <person name="Rusch D."/>
            <person name="Podicherti R."/>
            <person name="Tsui H.-C.T."/>
            <person name="Winkler M.E."/>
        </authorList>
    </citation>
    <scope>NUCLEOTIDE SEQUENCE</scope>
</reference>
<dbReference type="GO" id="GO:0005524">
    <property type="term" value="F:ATP binding"/>
    <property type="evidence" value="ECO:0007669"/>
    <property type="project" value="InterPro"/>
</dbReference>
<dbReference type="SUPFAM" id="SSF52540">
    <property type="entry name" value="P-loop containing nucleoside triphosphate hydrolases"/>
    <property type="match status" value="1"/>
</dbReference>
<name>A0A383CEV1_9ZZZZ</name>
<dbReference type="GO" id="GO:0016887">
    <property type="term" value="F:ATP hydrolysis activity"/>
    <property type="evidence" value="ECO:0007669"/>
    <property type="project" value="InterPro"/>
</dbReference>
<evidence type="ECO:0000259" key="1">
    <source>
        <dbReference type="PROSITE" id="PS50893"/>
    </source>
</evidence>
<dbReference type="AlphaFoldDB" id="A0A383CEV1"/>
<dbReference type="Pfam" id="PF00005">
    <property type="entry name" value="ABC_tran"/>
    <property type="match status" value="1"/>
</dbReference>
<dbReference type="Gene3D" id="3.40.50.300">
    <property type="entry name" value="P-loop containing nucleotide triphosphate hydrolases"/>
    <property type="match status" value="1"/>
</dbReference>
<evidence type="ECO:0000313" key="2">
    <source>
        <dbReference type="EMBL" id="SVE30579.1"/>
    </source>
</evidence>